<evidence type="ECO:0000256" key="1">
    <source>
        <dbReference type="SAM" id="MobiDB-lite"/>
    </source>
</evidence>
<accession>A0A9P7A9T1</accession>
<feature type="region of interest" description="Disordered" evidence="1">
    <location>
        <begin position="546"/>
        <end position="611"/>
    </location>
</feature>
<name>A0A9P7A9T1_9AGAM</name>
<feature type="compositionally biased region" description="Low complexity" evidence="1">
    <location>
        <begin position="546"/>
        <end position="579"/>
    </location>
</feature>
<feature type="region of interest" description="Disordered" evidence="1">
    <location>
        <begin position="675"/>
        <end position="749"/>
    </location>
</feature>
<evidence type="ECO:0000313" key="2">
    <source>
        <dbReference type="EMBL" id="KAG1785140.1"/>
    </source>
</evidence>
<protein>
    <submittedName>
        <fullName evidence="2">Uncharacterized protein</fullName>
    </submittedName>
</protein>
<dbReference type="OrthoDB" id="2688890at2759"/>
<reference evidence="2" key="1">
    <citation type="journal article" date="2020" name="New Phytol.">
        <title>Comparative genomics reveals dynamic genome evolution in host specialist ectomycorrhizal fungi.</title>
        <authorList>
            <person name="Lofgren L.A."/>
            <person name="Nguyen N.H."/>
            <person name="Vilgalys R."/>
            <person name="Ruytinx J."/>
            <person name="Liao H.L."/>
            <person name="Branco S."/>
            <person name="Kuo A."/>
            <person name="LaButti K."/>
            <person name="Lipzen A."/>
            <person name="Andreopoulos W."/>
            <person name="Pangilinan J."/>
            <person name="Riley R."/>
            <person name="Hundley H."/>
            <person name="Na H."/>
            <person name="Barry K."/>
            <person name="Grigoriev I.V."/>
            <person name="Stajich J.E."/>
            <person name="Kennedy P.G."/>
        </authorList>
    </citation>
    <scope>NUCLEOTIDE SEQUENCE</scope>
    <source>
        <strain evidence="2">S12</strain>
    </source>
</reference>
<dbReference type="RefSeq" id="XP_041152625.1">
    <property type="nucleotide sequence ID" value="XM_041308213.1"/>
</dbReference>
<comment type="caution">
    <text evidence="2">The sequence shown here is derived from an EMBL/GenBank/DDBJ whole genome shotgun (WGS) entry which is preliminary data.</text>
</comment>
<feature type="compositionally biased region" description="Polar residues" evidence="1">
    <location>
        <begin position="592"/>
        <end position="609"/>
    </location>
</feature>
<organism evidence="2 3">
    <name type="scientific">Suillus plorans</name>
    <dbReference type="NCBI Taxonomy" id="116603"/>
    <lineage>
        <taxon>Eukaryota</taxon>
        <taxon>Fungi</taxon>
        <taxon>Dikarya</taxon>
        <taxon>Basidiomycota</taxon>
        <taxon>Agaricomycotina</taxon>
        <taxon>Agaricomycetes</taxon>
        <taxon>Agaricomycetidae</taxon>
        <taxon>Boletales</taxon>
        <taxon>Suillineae</taxon>
        <taxon>Suillaceae</taxon>
        <taxon>Suillus</taxon>
    </lineage>
</organism>
<dbReference type="Proteomes" id="UP000719766">
    <property type="component" value="Unassembled WGS sequence"/>
</dbReference>
<dbReference type="GeneID" id="64601977"/>
<feature type="region of interest" description="Disordered" evidence="1">
    <location>
        <begin position="1"/>
        <end position="67"/>
    </location>
</feature>
<proteinExistence type="predicted"/>
<sequence>MARDSFAAHDSSPYVPPNASFAQKDKGSSSSHHSGGPPPSVLQPEHALQPYREDSDDDAESGSMMGAWQPFSGPGPCSSYDRISISHLPNTPIQVSPASVAVVPYTPFMLCSYLVLLCIYDVPPRDSYGRNQESGTGAQAPLRYGNIYHIIPPRRLVHKIPIEDYFQACMCGQRYSAHTPSVAPSSNAGASSMNLPMPLQLSLLAGNVATTPSQASRLLNAPIEATHSSDFFNSLPRHSIPFYSMPASRSDTVLPLAGGTQSLVSSYAPHAAQSPISRGHMAFSVPMTGITMGTFGARGRGRGRGRVHPVMQSARTLKIQLIILPKDLLNLYDVDDPSVSDDDTVVTTRMRAGEALAADLRFLAKHGLNRQVTLIVQRPQDYLLDQIADAVRDMAVDAKLAFPAWQPEALDLDGDNTNREMRIQFHELPFRFVLPGNANASLGQRYIRIDHSFSFQSLQFSIFQKWCSRVTNPADPTVGLLYICPKGGPIVGPVNPGSPVQHYCFANRIMAHLVQGINDPLGTPDHFQTVTCKASCPEDDVPQSPVAVSYVPSTPSTSVSATTTSSSNFSTGSNISSSNLTRYHNRDRSASPGRTSAGNMFHTQSQSCGRTAERLTPYIQRHSVSSSPDNLVLDSPELAASSEPLHSTTSNGAAPSVQLVEDIVMDLRPVIQYRRHQNRHTLSPLRPFPAQPGRNSTMPLPDQVPSTSSSSEDRSRSSIRVNPNPGTILRRSTRSRRGSHTPLGSYDDTGSPIIPFDTAAFVSIDQLRRSIDASVDVGHSTSILRIEAESIIHAANGLVGWLGHQRLHMDNSHPYKAPNNAISFVVSPDAPEDRLNIFSKIWQVQAGHPDATDSIGDGVLRQVIESALTKCISWKPSCTSADSGDGGEDGDGDTCETLDDGYVTLKISSFPSDEKLDIVFALGRLAAIYMIKVGNGPDPISPALLECIINGVDVIINLPWLCQFHPSLMQTLVLFPIEHGGEMPSDVQDCLRLVRIFQTHMGSTYGEIVQASKDQWPQIKRDFFSSALLGHPAAKIINSKEFHAFKDGFDMFLTTSLGSLCHSLAPVSKKIFQDIFNRRVTVDALIPLLRFEIDGDAVFRAHMSPMVQSFQDAFYRYLRGSGHSNDPLFSAFTVREGATTDPNYRARRFVKVLSGIHLLPPTTLRVFKINLVQHIPDSVTFNGQYNIGYLFVYSDVHGPA</sequence>
<dbReference type="EMBL" id="JABBWE010000118">
    <property type="protein sequence ID" value="KAG1785140.1"/>
    <property type="molecule type" value="Genomic_DNA"/>
</dbReference>
<keyword evidence="3" id="KW-1185">Reference proteome</keyword>
<evidence type="ECO:0000313" key="3">
    <source>
        <dbReference type="Proteomes" id="UP000719766"/>
    </source>
</evidence>
<gene>
    <name evidence="2" type="ORF">HD556DRAFT_1459761</name>
</gene>
<dbReference type="AlphaFoldDB" id="A0A9P7A9T1"/>